<comment type="caution">
    <text evidence="1">The sequence shown here is derived from an EMBL/GenBank/DDBJ whole genome shotgun (WGS) entry which is preliminary data.</text>
</comment>
<dbReference type="Proteomes" id="UP001165960">
    <property type="component" value="Unassembled WGS sequence"/>
</dbReference>
<proteinExistence type="predicted"/>
<organism evidence="1 2">
    <name type="scientific">Entomophthora muscae</name>
    <dbReference type="NCBI Taxonomy" id="34485"/>
    <lineage>
        <taxon>Eukaryota</taxon>
        <taxon>Fungi</taxon>
        <taxon>Fungi incertae sedis</taxon>
        <taxon>Zoopagomycota</taxon>
        <taxon>Entomophthoromycotina</taxon>
        <taxon>Entomophthoromycetes</taxon>
        <taxon>Entomophthorales</taxon>
        <taxon>Entomophthoraceae</taxon>
        <taxon>Entomophthora</taxon>
    </lineage>
</organism>
<reference evidence="1" key="1">
    <citation type="submission" date="2022-04" db="EMBL/GenBank/DDBJ databases">
        <title>Genome of the entomopathogenic fungus Entomophthora muscae.</title>
        <authorList>
            <person name="Elya C."/>
            <person name="Lovett B.R."/>
            <person name="Lee E."/>
            <person name="Macias A.M."/>
            <person name="Hajek A.E."/>
            <person name="De Bivort B.L."/>
            <person name="Kasson M.T."/>
            <person name="De Fine Licht H.H."/>
            <person name="Stajich J.E."/>
        </authorList>
    </citation>
    <scope>NUCLEOTIDE SEQUENCE</scope>
    <source>
        <strain evidence="1">Berkeley</strain>
    </source>
</reference>
<evidence type="ECO:0000313" key="2">
    <source>
        <dbReference type="Proteomes" id="UP001165960"/>
    </source>
</evidence>
<sequence length="558" mass="60871">MDTQAYESSSDSFVAYVNQDMVQDPIHEVSGDQSTTSIIGDNASPELHNKSTSGSPVSWSSGHMEEVLPSQDVSTVDWNTLYQLGIYNGYAAAQSQAAGYGGLDYLSFSPLTAAIPTLFPGTPMDTEETMFCPQLLAQSFEKPQPISAPLSASGKKAPSPRKRSSAPRQRKKSPTEPAGRNATHGTLNPRPVAVANHPHIPSIVQNIAPRPCAPPTELYLPTTIYHDTMYKVESPSESHSAPGDVSPDQDSARQKIINKRQERLIKNRAAALLSRKRKREQLMNLEAENERLQSENASLRARVQRLEDTVRQLGGSPNPAQGSSHMVAVQDDRTRSGSPDRSEADRGLKQKAAGAIFMAAFFSFSFLNLPTSTPSNSLTVYSPMQQSVDHISTPKSSMHIQSTSLAVKGPDSLAVNMDSYSEQVFSAFVSTNGMDKREVDGRRFYQWVNRGLRDNKLPAQAPRGSTTAHTSIVAAGPELTTAYLFSPSLRMILPGDNHSDNAAPTVSGHSILGSPRFSFLTPWEEEPGSHRPNDRFLRFDVQVLSSSIVDSTSLFRRG</sequence>
<gene>
    <name evidence="1" type="ORF">DSO57_1000051</name>
</gene>
<accession>A0ACC2SMK2</accession>
<dbReference type="EMBL" id="QTSX02004971">
    <property type="protein sequence ID" value="KAJ9063461.1"/>
    <property type="molecule type" value="Genomic_DNA"/>
</dbReference>
<evidence type="ECO:0000313" key="1">
    <source>
        <dbReference type="EMBL" id="KAJ9063461.1"/>
    </source>
</evidence>
<name>A0ACC2SMK2_9FUNG</name>
<keyword evidence="2" id="KW-1185">Reference proteome</keyword>
<protein>
    <submittedName>
        <fullName evidence="1">Uncharacterized protein</fullName>
    </submittedName>
</protein>